<feature type="compositionally biased region" description="Polar residues" evidence="1">
    <location>
        <begin position="612"/>
        <end position="624"/>
    </location>
</feature>
<dbReference type="OrthoDB" id="2157530at2759"/>
<feature type="domain" description="Heterokaryon incompatibility" evidence="3">
    <location>
        <begin position="167"/>
        <end position="319"/>
    </location>
</feature>
<evidence type="ECO:0000259" key="3">
    <source>
        <dbReference type="Pfam" id="PF06985"/>
    </source>
</evidence>
<dbReference type="PANTHER" id="PTHR24148">
    <property type="entry name" value="ANKYRIN REPEAT DOMAIN-CONTAINING PROTEIN 39 HOMOLOG-RELATED"/>
    <property type="match status" value="1"/>
</dbReference>
<feature type="transmembrane region" description="Helical" evidence="2">
    <location>
        <begin position="6"/>
        <end position="27"/>
    </location>
</feature>
<protein>
    <recommendedName>
        <fullName evidence="3">Heterokaryon incompatibility domain-containing protein</fullName>
    </recommendedName>
</protein>
<dbReference type="GeneID" id="25327423"/>
<proteinExistence type="predicted"/>
<name>A0A0D2ENA1_9EURO</name>
<keyword evidence="2" id="KW-0472">Membrane</keyword>
<dbReference type="InterPro" id="IPR010730">
    <property type="entry name" value="HET"/>
</dbReference>
<feature type="region of interest" description="Disordered" evidence="1">
    <location>
        <begin position="562"/>
        <end position="581"/>
    </location>
</feature>
<dbReference type="AlphaFoldDB" id="A0A0D2ENA1"/>
<dbReference type="Pfam" id="PF06985">
    <property type="entry name" value="HET"/>
    <property type="match status" value="1"/>
</dbReference>
<keyword evidence="2" id="KW-0812">Transmembrane</keyword>
<organism evidence="4 5">
    <name type="scientific">Exophiala xenobiotica</name>
    <dbReference type="NCBI Taxonomy" id="348802"/>
    <lineage>
        <taxon>Eukaryota</taxon>
        <taxon>Fungi</taxon>
        <taxon>Dikarya</taxon>
        <taxon>Ascomycota</taxon>
        <taxon>Pezizomycotina</taxon>
        <taxon>Eurotiomycetes</taxon>
        <taxon>Chaetothyriomycetidae</taxon>
        <taxon>Chaetothyriales</taxon>
        <taxon>Herpotrichiellaceae</taxon>
        <taxon>Exophiala</taxon>
    </lineage>
</organism>
<dbReference type="InterPro" id="IPR052895">
    <property type="entry name" value="HetReg/Transcr_Mod"/>
</dbReference>
<sequence>MIRELVEWALLGATVLVFIIFLLNTLWAWTTEHLFLTTTILVAPGVSVYFLGIDRVIWYYCLAHYLSERQSHIRNALSDVCDQKHNTFLRRLISSDQTGRNKDTSSQPSEPPNSNSDNDAEAFPYEPLSGPDIRLLKLVKSSGSLLSNLFLNFQLVHVSINDAQGNYCAVSYCWGDQSKSHTIYVNDQPFKIRSNLADLLRDLCPKDREGALYWVDAVCINQDDLIERGSQVSRMKRIFGSAGSVKAWVGQAHPYAGVLYHFLGNLQSSAPRDPKELEADIESLYNRYSFHEEERLRLVEATMAFIQNPYWSRVWVVQEFALNSNLSVLWGGLEFRHQLLALYLRFLLWLLEGKNSKQLGLISAPIALTFKNLMFIRDTYQNRSEMSLINLLIRSNHSKCTDKKDKVFGFLSLASDGEQYIPDPDYRADLVDLRFHMTKRCISRFESLNVILHGPRDGSLPSWCPAFFDLDTSPFRDSHFIGPPIGQKPGLLPNHATVGGLIRELKTPARRVGTIRSLGWTISDGNTDVFPTSDQTDRLSKAGFMVVWSTLLDLLDDVRQHMSSQNEQQRNVPSSQFPNISGPLIQSPHLRKILSNWLKMKARRREDEGHRQQQWKVPSSQSPNIVRASRFRSPDPRKGLFNIKARPEEEKGQHRQSLKQVYAYALASLFHQNVNPAHPEASLLVKWVYVNRELMMGGSTLGCYAAEINSIRGYLTLVRGVKSEFSTVEHKTVQNQQSDQRTDAFFGALMHAIAKGLRLALIVDAKTKKGSFGWMHPNARLGDEVFHIRGCSSPVILRTVASTKYRIIGEAMVSGFKDVEGDNSSAWEWKTIV</sequence>
<keyword evidence="2" id="KW-1133">Transmembrane helix</keyword>
<accession>A0A0D2ENA1</accession>
<gene>
    <name evidence="4" type="ORF">PV05_05515</name>
</gene>
<evidence type="ECO:0000313" key="5">
    <source>
        <dbReference type="Proteomes" id="UP000054342"/>
    </source>
</evidence>
<feature type="compositionally biased region" description="Polar residues" evidence="1">
    <location>
        <begin position="562"/>
        <end position="579"/>
    </location>
</feature>
<evidence type="ECO:0000313" key="4">
    <source>
        <dbReference type="EMBL" id="KIW56898.1"/>
    </source>
</evidence>
<evidence type="ECO:0000256" key="2">
    <source>
        <dbReference type="SAM" id="Phobius"/>
    </source>
</evidence>
<dbReference type="PANTHER" id="PTHR24148:SF73">
    <property type="entry name" value="HET DOMAIN PROTEIN (AFU_ORTHOLOGUE AFUA_8G01020)"/>
    <property type="match status" value="1"/>
</dbReference>
<dbReference type="RefSeq" id="XP_013317482.1">
    <property type="nucleotide sequence ID" value="XM_013462028.1"/>
</dbReference>
<feature type="region of interest" description="Disordered" evidence="1">
    <location>
        <begin position="97"/>
        <end position="122"/>
    </location>
</feature>
<feature type="transmembrane region" description="Helical" evidence="2">
    <location>
        <begin position="34"/>
        <end position="52"/>
    </location>
</feature>
<evidence type="ECO:0000256" key="1">
    <source>
        <dbReference type="SAM" id="MobiDB-lite"/>
    </source>
</evidence>
<feature type="region of interest" description="Disordered" evidence="1">
    <location>
        <begin position="605"/>
        <end position="624"/>
    </location>
</feature>
<keyword evidence="5" id="KW-1185">Reference proteome</keyword>
<reference evidence="4 5" key="1">
    <citation type="submission" date="2015-01" db="EMBL/GenBank/DDBJ databases">
        <title>The Genome Sequence of Exophiala xenobiotica CBS118157.</title>
        <authorList>
            <consortium name="The Broad Institute Genomics Platform"/>
            <person name="Cuomo C."/>
            <person name="de Hoog S."/>
            <person name="Gorbushina A."/>
            <person name="Stielow B."/>
            <person name="Teixiera M."/>
            <person name="Abouelleil A."/>
            <person name="Chapman S.B."/>
            <person name="Priest M."/>
            <person name="Young S.K."/>
            <person name="Wortman J."/>
            <person name="Nusbaum C."/>
            <person name="Birren B."/>
        </authorList>
    </citation>
    <scope>NUCLEOTIDE SEQUENCE [LARGE SCALE GENOMIC DNA]</scope>
    <source>
        <strain evidence="4 5">CBS 118157</strain>
    </source>
</reference>
<dbReference type="HOGENOM" id="CLU_004184_7_2_1"/>
<dbReference type="Proteomes" id="UP000054342">
    <property type="component" value="Unassembled WGS sequence"/>
</dbReference>
<feature type="compositionally biased region" description="Low complexity" evidence="1">
    <location>
        <begin position="105"/>
        <end position="117"/>
    </location>
</feature>
<dbReference type="EMBL" id="KN847319">
    <property type="protein sequence ID" value="KIW56898.1"/>
    <property type="molecule type" value="Genomic_DNA"/>
</dbReference>
<dbReference type="STRING" id="348802.A0A0D2ENA1"/>